<dbReference type="PANTHER" id="PTHR24559:SF451">
    <property type="entry name" value="REVERSE TRANSCRIPTASE"/>
    <property type="match status" value="1"/>
</dbReference>
<dbReference type="InterPro" id="IPR053134">
    <property type="entry name" value="RNA-dir_DNA_polymerase"/>
</dbReference>
<dbReference type="InterPro" id="IPR043128">
    <property type="entry name" value="Rev_trsase/Diguanyl_cyclase"/>
</dbReference>
<dbReference type="OMA" id="ECTERTS"/>
<protein>
    <submittedName>
        <fullName evidence="1">Retrotransposon protein</fullName>
    </submittedName>
</protein>
<dbReference type="STRING" id="4781.A0A0P1AD95"/>
<dbReference type="RefSeq" id="XP_024574629.1">
    <property type="nucleotide sequence ID" value="XM_024723676.1"/>
</dbReference>
<reference evidence="2" key="1">
    <citation type="submission" date="2014-09" db="EMBL/GenBank/DDBJ databases">
        <authorList>
            <person name="Sharma Rahul"/>
            <person name="Thines Marco"/>
        </authorList>
    </citation>
    <scope>NUCLEOTIDE SEQUENCE [LARGE SCALE GENOMIC DNA]</scope>
</reference>
<sequence>MPITKLLEEFTDVFPETLPDGLPPSRPVDFELKMKPDAVPSNRGPFRLSKVEQDALDLFVAEKLKKGWIEVSDPPWVRSGNTTLPIRWVIDYRYVNSQSIVPNIPLPRIEEISNRMSGCVIFSVLDLAQGYHQMRIAFQSRKYTAFRTHSETY</sequence>
<dbReference type="InterPro" id="IPR043502">
    <property type="entry name" value="DNA/RNA_pol_sf"/>
</dbReference>
<dbReference type="GeneID" id="36403400"/>
<dbReference type="EMBL" id="CCYD01000321">
    <property type="protein sequence ID" value="CEG38260.1"/>
    <property type="molecule type" value="Genomic_DNA"/>
</dbReference>
<dbReference type="OrthoDB" id="161383at2759"/>
<dbReference type="Gene3D" id="3.30.70.270">
    <property type="match status" value="1"/>
</dbReference>
<name>A0A0P1AD95_PLAHL</name>
<evidence type="ECO:0000313" key="1">
    <source>
        <dbReference type="EMBL" id="CEG38260.1"/>
    </source>
</evidence>
<dbReference type="Gene3D" id="3.10.10.10">
    <property type="entry name" value="HIV Type 1 Reverse Transcriptase, subunit A, domain 1"/>
    <property type="match status" value="1"/>
</dbReference>
<dbReference type="Proteomes" id="UP000054928">
    <property type="component" value="Unassembled WGS sequence"/>
</dbReference>
<keyword evidence="2" id="KW-1185">Reference proteome</keyword>
<proteinExistence type="predicted"/>
<dbReference type="SUPFAM" id="SSF56672">
    <property type="entry name" value="DNA/RNA polymerases"/>
    <property type="match status" value="1"/>
</dbReference>
<organism evidence="1 2">
    <name type="scientific">Plasmopara halstedii</name>
    <name type="common">Downy mildew of sunflower</name>
    <dbReference type="NCBI Taxonomy" id="4781"/>
    <lineage>
        <taxon>Eukaryota</taxon>
        <taxon>Sar</taxon>
        <taxon>Stramenopiles</taxon>
        <taxon>Oomycota</taxon>
        <taxon>Peronosporomycetes</taxon>
        <taxon>Peronosporales</taxon>
        <taxon>Peronosporaceae</taxon>
        <taxon>Plasmopara</taxon>
    </lineage>
</organism>
<accession>A0A0P1AD95</accession>
<dbReference type="PANTHER" id="PTHR24559">
    <property type="entry name" value="TRANSPOSON TY3-I GAG-POL POLYPROTEIN"/>
    <property type="match status" value="1"/>
</dbReference>
<dbReference type="AlphaFoldDB" id="A0A0P1AD95"/>
<evidence type="ECO:0000313" key="2">
    <source>
        <dbReference type="Proteomes" id="UP000054928"/>
    </source>
</evidence>